<evidence type="ECO:0000256" key="4">
    <source>
        <dbReference type="ARBA" id="ARBA00022692"/>
    </source>
</evidence>
<comment type="similarity">
    <text evidence="7">Belongs to the binding-protein-dependent transport system permease family.</text>
</comment>
<dbReference type="PANTHER" id="PTHR43163:SF9">
    <property type="entry name" value="ABC TRANSPORTER PERMEASE PROTEIN"/>
    <property type="match status" value="1"/>
</dbReference>
<dbReference type="Pfam" id="PF00528">
    <property type="entry name" value="BPD_transp_1"/>
    <property type="match status" value="1"/>
</dbReference>
<organism evidence="9 10">
    <name type="scientific">Bordetella genomosp. 10</name>
    <dbReference type="NCBI Taxonomy" id="1416804"/>
    <lineage>
        <taxon>Bacteria</taxon>
        <taxon>Pseudomonadati</taxon>
        <taxon>Pseudomonadota</taxon>
        <taxon>Betaproteobacteria</taxon>
        <taxon>Burkholderiales</taxon>
        <taxon>Alcaligenaceae</taxon>
        <taxon>Bordetella</taxon>
    </lineage>
</organism>
<evidence type="ECO:0000256" key="3">
    <source>
        <dbReference type="ARBA" id="ARBA00022475"/>
    </source>
</evidence>
<evidence type="ECO:0000259" key="8">
    <source>
        <dbReference type="PROSITE" id="PS50928"/>
    </source>
</evidence>
<evidence type="ECO:0000256" key="7">
    <source>
        <dbReference type="RuleBase" id="RU363032"/>
    </source>
</evidence>
<dbReference type="GO" id="GO:0055085">
    <property type="term" value="P:transmembrane transport"/>
    <property type="evidence" value="ECO:0007669"/>
    <property type="project" value="InterPro"/>
</dbReference>
<dbReference type="SUPFAM" id="SSF161098">
    <property type="entry name" value="MetI-like"/>
    <property type="match status" value="1"/>
</dbReference>
<feature type="transmembrane region" description="Helical" evidence="7">
    <location>
        <begin position="189"/>
        <end position="207"/>
    </location>
</feature>
<sequence length="322" mass="34961">MTGVIARRLAHSLPMIFGVIVLSFFLIKAAPGDFLDVMTSDMQLADPAMIAKLRVTYGLDQPALVQLGRYVYAVLHFDLGFSYRQGVPVIDAVLERVPATLLLVLSGIAIAVLTGTIAGVYAAMRENRAGDRIVSTLGLFLYAAPSFWLGLMLVVLFAVKLGWLPAGDMESYTQTGGAWARAWDVLRHLVLPAISLGLFHCAIYLRVTRASMLEVAHLDFVRTAHAKGQTPRGVVWTHMLRNALLPVVTLAGMQFGSLLGGSVVIEAVFGWPGIGSLLYDGVLNRDYPMVLGILILSAVVVVLANLLTDLIYTRLDPRMQLS</sequence>
<keyword evidence="2 7" id="KW-0813">Transport</keyword>
<dbReference type="Gene3D" id="1.10.3720.10">
    <property type="entry name" value="MetI-like"/>
    <property type="match status" value="1"/>
</dbReference>
<dbReference type="InterPro" id="IPR000515">
    <property type="entry name" value="MetI-like"/>
</dbReference>
<comment type="subcellular location">
    <subcellularLocation>
        <location evidence="1 7">Cell membrane</location>
        <topology evidence="1 7">Multi-pass membrane protein</topology>
    </subcellularLocation>
</comment>
<feature type="transmembrane region" description="Helical" evidence="7">
    <location>
        <begin position="136"/>
        <end position="159"/>
    </location>
</feature>
<feature type="transmembrane region" description="Helical" evidence="7">
    <location>
        <begin position="243"/>
        <end position="269"/>
    </location>
</feature>
<dbReference type="Proteomes" id="UP000216020">
    <property type="component" value="Unassembled WGS sequence"/>
</dbReference>
<dbReference type="OrthoDB" id="9803623at2"/>
<reference evidence="10" key="1">
    <citation type="submission" date="2017-05" db="EMBL/GenBank/DDBJ databases">
        <title>Complete and WGS of Bordetella genogroups.</title>
        <authorList>
            <person name="Spilker T."/>
            <person name="Lipuma J."/>
        </authorList>
    </citation>
    <scope>NUCLEOTIDE SEQUENCE [LARGE SCALE GENOMIC DNA]</scope>
    <source>
        <strain evidence="10">AU16122</strain>
    </source>
</reference>
<evidence type="ECO:0000256" key="5">
    <source>
        <dbReference type="ARBA" id="ARBA00022989"/>
    </source>
</evidence>
<evidence type="ECO:0000256" key="1">
    <source>
        <dbReference type="ARBA" id="ARBA00004651"/>
    </source>
</evidence>
<evidence type="ECO:0000256" key="6">
    <source>
        <dbReference type="ARBA" id="ARBA00023136"/>
    </source>
</evidence>
<keyword evidence="5 7" id="KW-1133">Transmembrane helix</keyword>
<evidence type="ECO:0000313" key="9">
    <source>
        <dbReference type="EMBL" id="OZI34670.1"/>
    </source>
</evidence>
<proteinExistence type="inferred from homology"/>
<keyword evidence="6 7" id="KW-0472">Membrane</keyword>
<dbReference type="RefSeq" id="WP_094853660.1">
    <property type="nucleotide sequence ID" value="NZ_NEVM01000002.1"/>
</dbReference>
<protein>
    <submittedName>
        <fullName evidence="9">ABC transporter permease</fullName>
    </submittedName>
</protein>
<name>A0A261SCY9_9BORD</name>
<feature type="transmembrane region" description="Helical" evidence="7">
    <location>
        <begin position="12"/>
        <end position="30"/>
    </location>
</feature>
<dbReference type="CDD" id="cd06261">
    <property type="entry name" value="TM_PBP2"/>
    <property type="match status" value="1"/>
</dbReference>
<dbReference type="EMBL" id="NEVM01000002">
    <property type="protein sequence ID" value="OZI34670.1"/>
    <property type="molecule type" value="Genomic_DNA"/>
</dbReference>
<dbReference type="AlphaFoldDB" id="A0A261SCY9"/>
<evidence type="ECO:0000313" key="10">
    <source>
        <dbReference type="Proteomes" id="UP000216020"/>
    </source>
</evidence>
<feature type="transmembrane region" description="Helical" evidence="7">
    <location>
        <begin position="101"/>
        <end position="124"/>
    </location>
</feature>
<comment type="caution">
    <text evidence="9">The sequence shown here is derived from an EMBL/GenBank/DDBJ whole genome shotgun (WGS) entry which is preliminary data.</text>
</comment>
<evidence type="ECO:0000256" key="2">
    <source>
        <dbReference type="ARBA" id="ARBA00022448"/>
    </source>
</evidence>
<feature type="domain" description="ABC transmembrane type-1" evidence="8">
    <location>
        <begin position="97"/>
        <end position="312"/>
    </location>
</feature>
<gene>
    <name evidence="9" type="ORF">CAL29_14360</name>
</gene>
<keyword evidence="4 7" id="KW-0812">Transmembrane</keyword>
<dbReference type="PROSITE" id="PS50928">
    <property type="entry name" value="ABC_TM1"/>
    <property type="match status" value="1"/>
</dbReference>
<dbReference type="GO" id="GO:0005886">
    <property type="term" value="C:plasma membrane"/>
    <property type="evidence" value="ECO:0007669"/>
    <property type="project" value="UniProtKB-SubCell"/>
</dbReference>
<accession>A0A261SCY9</accession>
<dbReference type="InterPro" id="IPR035906">
    <property type="entry name" value="MetI-like_sf"/>
</dbReference>
<keyword evidence="3" id="KW-1003">Cell membrane</keyword>
<keyword evidence="10" id="KW-1185">Reference proteome</keyword>
<dbReference type="PANTHER" id="PTHR43163">
    <property type="entry name" value="DIPEPTIDE TRANSPORT SYSTEM PERMEASE PROTEIN DPPB-RELATED"/>
    <property type="match status" value="1"/>
</dbReference>
<feature type="transmembrane region" description="Helical" evidence="7">
    <location>
        <begin position="289"/>
        <end position="312"/>
    </location>
</feature>